<gene>
    <name evidence="1" type="ORF">Amon01_000911000</name>
</gene>
<reference evidence="1" key="1">
    <citation type="submission" date="2023-04" db="EMBL/GenBank/DDBJ databases">
        <title>Ambrosiozyma monospora NBRC 1965.</title>
        <authorList>
            <person name="Ichikawa N."/>
            <person name="Sato H."/>
            <person name="Tonouchi N."/>
        </authorList>
    </citation>
    <scope>NUCLEOTIDE SEQUENCE</scope>
    <source>
        <strain evidence="1">NBRC 1965</strain>
    </source>
</reference>
<comment type="caution">
    <text evidence="1">The sequence shown here is derived from an EMBL/GenBank/DDBJ whole genome shotgun (WGS) entry which is preliminary data.</text>
</comment>
<evidence type="ECO:0000313" key="2">
    <source>
        <dbReference type="Proteomes" id="UP001165063"/>
    </source>
</evidence>
<proteinExistence type="predicted"/>
<evidence type="ECO:0000313" key="1">
    <source>
        <dbReference type="EMBL" id="GME69855.1"/>
    </source>
</evidence>
<dbReference type="AlphaFoldDB" id="A0A9W6WFW4"/>
<accession>A0A9W6WFW4</accession>
<dbReference type="Proteomes" id="UP001165063">
    <property type="component" value="Unassembled WGS sequence"/>
</dbReference>
<protein>
    <submittedName>
        <fullName evidence="1">Unnamed protein product</fullName>
    </submittedName>
</protein>
<organism evidence="1 2">
    <name type="scientific">Ambrosiozyma monospora</name>
    <name type="common">Yeast</name>
    <name type="synonym">Endomycopsis monosporus</name>
    <dbReference type="NCBI Taxonomy" id="43982"/>
    <lineage>
        <taxon>Eukaryota</taxon>
        <taxon>Fungi</taxon>
        <taxon>Dikarya</taxon>
        <taxon>Ascomycota</taxon>
        <taxon>Saccharomycotina</taxon>
        <taxon>Pichiomycetes</taxon>
        <taxon>Pichiales</taxon>
        <taxon>Pichiaceae</taxon>
        <taxon>Ambrosiozyma</taxon>
    </lineage>
</organism>
<keyword evidence="2" id="KW-1185">Reference proteome</keyword>
<dbReference type="EMBL" id="BSXU01009827">
    <property type="protein sequence ID" value="GME69855.1"/>
    <property type="molecule type" value="Genomic_DNA"/>
</dbReference>
<sequence>MFHCKVTERLWSLTTTIPAIFRIPPNVLANTKLENAEIFQLNLYIGALLQMYKRAFTNTDYGRLIDVQTIEWDEPTIRSFLVTYKNQHGYWDNSPFFN</sequence>
<name>A0A9W6WFW4_AMBMO</name>